<protein>
    <submittedName>
        <fullName evidence="4">Response regulator</fullName>
    </submittedName>
</protein>
<comment type="caution">
    <text evidence="4">The sequence shown here is derived from an EMBL/GenBank/DDBJ whole genome shotgun (WGS) entry which is preliminary data.</text>
</comment>
<dbReference type="InterPro" id="IPR001789">
    <property type="entry name" value="Sig_transdc_resp-reg_receiver"/>
</dbReference>
<feature type="modified residue" description="4-aspartylphosphate" evidence="2">
    <location>
        <position position="83"/>
    </location>
</feature>
<dbReference type="Pfam" id="PF00072">
    <property type="entry name" value="Response_reg"/>
    <property type="match status" value="1"/>
</dbReference>
<gene>
    <name evidence="4" type="ORF">DSM106972_023010</name>
</gene>
<evidence type="ECO:0000256" key="1">
    <source>
        <dbReference type="ARBA" id="ARBA00022553"/>
    </source>
</evidence>
<dbReference type="CDD" id="cd17552">
    <property type="entry name" value="REC_RR468-like"/>
    <property type="match status" value="1"/>
</dbReference>
<dbReference type="Proteomes" id="UP000271624">
    <property type="component" value="Unassembled WGS sequence"/>
</dbReference>
<dbReference type="AlphaFoldDB" id="A0A3S1CGS2"/>
<evidence type="ECO:0000259" key="3">
    <source>
        <dbReference type="PROSITE" id="PS50110"/>
    </source>
</evidence>
<keyword evidence="1 2" id="KW-0597">Phosphoprotein</keyword>
<dbReference type="SUPFAM" id="SSF52172">
    <property type="entry name" value="CheY-like"/>
    <property type="match status" value="1"/>
</dbReference>
<dbReference type="GO" id="GO:0000160">
    <property type="term" value="P:phosphorelay signal transduction system"/>
    <property type="evidence" value="ECO:0007669"/>
    <property type="project" value="InterPro"/>
</dbReference>
<dbReference type="Gene3D" id="3.40.50.2300">
    <property type="match status" value="1"/>
</dbReference>
<dbReference type="PANTHER" id="PTHR44591">
    <property type="entry name" value="STRESS RESPONSE REGULATOR PROTEIN 1"/>
    <property type="match status" value="1"/>
</dbReference>
<dbReference type="EMBL" id="RSCL01000005">
    <property type="protein sequence ID" value="RUT07040.1"/>
    <property type="molecule type" value="Genomic_DNA"/>
</dbReference>
<proteinExistence type="predicted"/>
<dbReference type="PANTHER" id="PTHR44591:SF22">
    <property type="entry name" value="CHEY SUBFAMILY"/>
    <property type="match status" value="1"/>
</dbReference>
<evidence type="ECO:0000256" key="2">
    <source>
        <dbReference type="PROSITE-ProRule" id="PRU00169"/>
    </source>
</evidence>
<dbReference type="SMART" id="SM00448">
    <property type="entry name" value="REC"/>
    <property type="match status" value="1"/>
</dbReference>
<feature type="domain" description="Response regulatory" evidence="3">
    <location>
        <begin position="33"/>
        <end position="150"/>
    </location>
</feature>
<dbReference type="InterPro" id="IPR050595">
    <property type="entry name" value="Bact_response_regulator"/>
</dbReference>
<keyword evidence="5" id="KW-1185">Reference proteome</keyword>
<evidence type="ECO:0000313" key="5">
    <source>
        <dbReference type="Proteomes" id="UP000271624"/>
    </source>
</evidence>
<evidence type="ECO:0000313" key="4">
    <source>
        <dbReference type="EMBL" id="RUT07040.1"/>
    </source>
</evidence>
<sequence>MLKYTDLNSITNTFNSTAFSYASREIIAVKVKHILIIDDEEDIREVVELTLQTMGGWQVFTAASGIEGLAVAKTEQPDAILLDMMMPDLDGMGTLAILRATPQTQHIPVILITAKGKNVDRDKLASLEVTAIIAKPFDPMTLVEQVSQKLGWSDS</sequence>
<dbReference type="InterPro" id="IPR011006">
    <property type="entry name" value="CheY-like_superfamily"/>
</dbReference>
<organism evidence="4 5">
    <name type="scientific">Dulcicalothrix desertica PCC 7102</name>
    <dbReference type="NCBI Taxonomy" id="232991"/>
    <lineage>
        <taxon>Bacteria</taxon>
        <taxon>Bacillati</taxon>
        <taxon>Cyanobacteriota</taxon>
        <taxon>Cyanophyceae</taxon>
        <taxon>Nostocales</taxon>
        <taxon>Calotrichaceae</taxon>
        <taxon>Dulcicalothrix</taxon>
    </lineage>
</organism>
<dbReference type="PROSITE" id="PS50110">
    <property type="entry name" value="RESPONSE_REGULATORY"/>
    <property type="match status" value="1"/>
</dbReference>
<reference evidence="4" key="2">
    <citation type="journal article" date="2019" name="Genome Biol. Evol.">
        <title>Day and night: Metabolic profiles and evolutionary relationships of six axenic non-marine cyanobacteria.</title>
        <authorList>
            <person name="Will S.E."/>
            <person name="Henke P."/>
            <person name="Boedeker C."/>
            <person name="Huang S."/>
            <person name="Brinkmann H."/>
            <person name="Rohde M."/>
            <person name="Jarek M."/>
            <person name="Friedl T."/>
            <person name="Seufert S."/>
            <person name="Schumacher M."/>
            <person name="Overmann J."/>
            <person name="Neumann-Schaal M."/>
            <person name="Petersen J."/>
        </authorList>
    </citation>
    <scope>NUCLEOTIDE SEQUENCE [LARGE SCALE GENOMIC DNA]</scope>
    <source>
        <strain evidence="4">PCC 7102</strain>
    </source>
</reference>
<accession>A0A3S1CGS2</accession>
<name>A0A3S1CGS2_9CYAN</name>
<reference evidence="4" key="1">
    <citation type="submission" date="2018-12" db="EMBL/GenBank/DDBJ databases">
        <authorList>
            <person name="Will S."/>
            <person name="Neumann-Schaal M."/>
            <person name="Henke P."/>
        </authorList>
    </citation>
    <scope>NUCLEOTIDE SEQUENCE</scope>
    <source>
        <strain evidence="4">PCC 7102</strain>
    </source>
</reference>